<dbReference type="GO" id="GO:0008168">
    <property type="term" value="F:methyltransferase activity"/>
    <property type="evidence" value="ECO:0007669"/>
    <property type="project" value="UniProtKB-KW"/>
</dbReference>
<dbReference type="HOGENOM" id="CLU_927011_0_0_4"/>
<reference evidence="2 3" key="1">
    <citation type="submission" date="2009-02" db="EMBL/GenBank/DDBJ databases">
        <title>The Genome Sequence of Oxalobacter formigenes OXCC13.</title>
        <authorList>
            <consortium name="The Broad Institute Genome Sequencing Platform"/>
            <person name="Ward D."/>
            <person name="Young S.K."/>
            <person name="Kodira C.D."/>
            <person name="Zeng Q."/>
            <person name="Koehrsen M."/>
            <person name="Alvarado L."/>
            <person name="Berlin A."/>
            <person name="Borenstein D."/>
            <person name="Chen Z."/>
            <person name="Engels R."/>
            <person name="Freedman E."/>
            <person name="Gellesch M."/>
            <person name="Goldberg J."/>
            <person name="Griggs A."/>
            <person name="Gujja S."/>
            <person name="Heiman D."/>
            <person name="Hepburn T."/>
            <person name="Howarth C."/>
            <person name="Jen D."/>
            <person name="Larson L."/>
            <person name="Lewis B."/>
            <person name="Mehta T."/>
            <person name="Park D."/>
            <person name="Pearson M."/>
            <person name="Roberts A."/>
            <person name="Saif S."/>
            <person name="Shea T."/>
            <person name="Shenoy N."/>
            <person name="Sisk P."/>
            <person name="Stolte C."/>
            <person name="Sykes S."/>
            <person name="Walk T."/>
            <person name="White J."/>
            <person name="Yandava C."/>
            <person name="Allison M.J."/>
            <person name="Lander E."/>
            <person name="Nusbaum C."/>
            <person name="Galagan J."/>
            <person name="Birren B."/>
        </authorList>
    </citation>
    <scope>NUCLEOTIDE SEQUENCE [LARGE SCALE GENOMIC DNA]</scope>
    <source>
        <strain evidence="2 3">OXCC13</strain>
    </source>
</reference>
<dbReference type="STRING" id="847.BRW83_1072"/>
<dbReference type="PANTHER" id="PTHR34203:SF15">
    <property type="entry name" value="SLL1173 PROTEIN"/>
    <property type="match status" value="1"/>
</dbReference>
<accession>C3XA17</accession>
<keyword evidence="2" id="KW-0489">Methyltransferase</keyword>
<organism evidence="2 3">
    <name type="scientific">Oxalobacter formigenes OXCC13</name>
    <dbReference type="NCBI Taxonomy" id="556269"/>
    <lineage>
        <taxon>Bacteria</taxon>
        <taxon>Pseudomonadati</taxon>
        <taxon>Pseudomonadota</taxon>
        <taxon>Betaproteobacteria</taxon>
        <taxon>Burkholderiales</taxon>
        <taxon>Oxalobacteraceae</taxon>
        <taxon>Oxalobacter</taxon>
    </lineage>
</organism>
<dbReference type="GeneID" id="77134959"/>
<dbReference type="Pfam" id="PF05050">
    <property type="entry name" value="Methyltransf_21"/>
    <property type="match status" value="1"/>
</dbReference>
<dbReference type="InterPro" id="IPR052514">
    <property type="entry name" value="SAM-dependent_MTase"/>
</dbReference>
<feature type="domain" description="Methyltransferase FkbM" evidence="1">
    <location>
        <begin position="107"/>
        <end position="241"/>
    </location>
</feature>
<dbReference type="OrthoDB" id="2529130at2"/>
<dbReference type="SUPFAM" id="SSF53335">
    <property type="entry name" value="S-adenosyl-L-methionine-dependent methyltransferases"/>
    <property type="match status" value="1"/>
</dbReference>
<evidence type="ECO:0000259" key="1">
    <source>
        <dbReference type="Pfam" id="PF05050"/>
    </source>
</evidence>
<dbReference type="PANTHER" id="PTHR34203">
    <property type="entry name" value="METHYLTRANSFERASE, FKBM FAMILY PROTEIN"/>
    <property type="match status" value="1"/>
</dbReference>
<evidence type="ECO:0000313" key="3">
    <source>
        <dbReference type="Proteomes" id="UP000005089"/>
    </source>
</evidence>
<keyword evidence="2" id="KW-0808">Transferase</keyword>
<proteinExistence type="predicted"/>
<name>C3XA17_OXAFO</name>
<dbReference type="InterPro" id="IPR029063">
    <property type="entry name" value="SAM-dependent_MTases_sf"/>
</dbReference>
<protein>
    <submittedName>
        <fullName evidence="2">Methyltransferase, FkbM family</fullName>
    </submittedName>
</protein>
<keyword evidence="3" id="KW-1185">Reference proteome</keyword>
<dbReference type="Proteomes" id="UP000005089">
    <property type="component" value="Unassembled WGS sequence"/>
</dbReference>
<dbReference type="GO" id="GO:0032259">
    <property type="term" value="P:methylation"/>
    <property type="evidence" value="ECO:0007669"/>
    <property type="project" value="UniProtKB-KW"/>
</dbReference>
<sequence>MRISFLQNIWDLLRGKRSFKDFELYSLLKKNNASCCPQMLLIHEALEKKGFILSEIENMHLLYNNGKLKFKTDIFFPWIAYEIFVDNLYQFRNVNSLEELIKYPVFDIGANRGYATLYFASQEWCEHVYAFELISETADLAEENYNINKNLKQKISLYKFGLAAKTGKIEAKYLPGRDGISSMNSEFLENYAPEERDHGILKEYSVYSASVILKNIIDENSLDKIIIKIDVEGAEYEIFEDLALNYPEIFDKIYKIIGDTHLGFEKYFNIVEPFGFKVIWKNPCSNNTCPFEIENTKFSR</sequence>
<dbReference type="EMBL" id="GG658170">
    <property type="protein sequence ID" value="EEO30043.1"/>
    <property type="molecule type" value="Genomic_DNA"/>
</dbReference>
<evidence type="ECO:0000313" key="2">
    <source>
        <dbReference type="EMBL" id="EEO30043.1"/>
    </source>
</evidence>
<dbReference type="InterPro" id="IPR006342">
    <property type="entry name" value="FkbM_mtfrase"/>
</dbReference>
<dbReference type="AlphaFoldDB" id="C3XA17"/>
<dbReference type="NCBIfam" id="TIGR01444">
    <property type="entry name" value="fkbM_fam"/>
    <property type="match status" value="1"/>
</dbReference>
<gene>
    <name evidence="2" type="ORF">OFBG_01071</name>
</gene>
<dbReference type="Gene3D" id="3.40.50.150">
    <property type="entry name" value="Vaccinia Virus protein VP39"/>
    <property type="match status" value="1"/>
</dbReference>
<dbReference type="RefSeq" id="WP_005880901.1">
    <property type="nucleotide sequence ID" value="NZ_CP019430.1"/>
</dbReference>